<dbReference type="PANTHER" id="PTHR33751:SF9">
    <property type="entry name" value="CYTOCHROME C4"/>
    <property type="match status" value="1"/>
</dbReference>
<feature type="binding site" description="covalent" evidence="8">
    <location>
        <position position="142"/>
    </location>
    <ligand>
        <name>heme c</name>
        <dbReference type="ChEBI" id="CHEBI:61717"/>
        <label>2</label>
    </ligand>
</feature>
<evidence type="ECO:0000256" key="3">
    <source>
        <dbReference type="ARBA" id="ARBA00022617"/>
    </source>
</evidence>
<dbReference type="GO" id="GO:0005506">
    <property type="term" value="F:iron ion binding"/>
    <property type="evidence" value="ECO:0007669"/>
    <property type="project" value="InterPro"/>
</dbReference>
<evidence type="ECO:0000313" key="12">
    <source>
        <dbReference type="EMBL" id="PPE75246.1"/>
    </source>
</evidence>
<dbReference type="GO" id="GO:0020037">
    <property type="term" value="F:heme binding"/>
    <property type="evidence" value="ECO:0007669"/>
    <property type="project" value="InterPro"/>
</dbReference>
<dbReference type="InterPro" id="IPR009056">
    <property type="entry name" value="Cyt_c-like_dom"/>
</dbReference>
<dbReference type="Pfam" id="PF00034">
    <property type="entry name" value="Cytochrom_C"/>
    <property type="match status" value="2"/>
</dbReference>
<comment type="caution">
    <text evidence="12">The sequence shown here is derived from an EMBL/GenBank/DDBJ whole genome shotgun (WGS) entry which is preliminary data.</text>
</comment>
<dbReference type="AlphaFoldDB" id="A0A2S5TJS4"/>
<feature type="binding site" description="axial binding residue" evidence="9">
    <location>
        <position position="47"/>
    </location>
    <ligand>
        <name>heme c</name>
        <dbReference type="ChEBI" id="CHEBI:61717"/>
        <label>1</label>
    </ligand>
    <ligandPart>
        <name>Fe</name>
        <dbReference type="ChEBI" id="CHEBI:18248"/>
    </ligandPart>
</feature>
<dbReference type="EMBL" id="PSNW01000002">
    <property type="protein sequence ID" value="PPE75246.1"/>
    <property type="molecule type" value="Genomic_DNA"/>
</dbReference>
<dbReference type="SUPFAM" id="SSF46626">
    <property type="entry name" value="Cytochrome c"/>
    <property type="match status" value="2"/>
</dbReference>
<keyword evidence="13" id="KW-1185">Reference proteome</keyword>
<proteinExistence type="predicted"/>
<feature type="binding site" description="axial binding residue" evidence="9">
    <location>
        <position position="86"/>
    </location>
    <ligand>
        <name>heme c</name>
        <dbReference type="ChEBI" id="CHEBI:61717"/>
        <label>1</label>
    </ligand>
    <ligandPart>
        <name>Fe</name>
        <dbReference type="ChEBI" id="CHEBI:18248"/>
    </ligandPart>
</feature>
<feature type="binding site" description="covalent" evidence="8">
    <location>
        <position position="43"/>
    </location>
    <ligand>
        <name>heme c</name>
        <dbReference type="ChEBI" id="CHEBI:61717"/>
        <label>1</label>
    </ligand>
</feature>
<sequence>MKRVLLVLALCAPLSVFAEAAPAKKDPITQGDAAAGATKSAPCGACHGPNGNSAMPEWPKLAGQSSRFIFDQLKAFKSGTRQNPIMQGQVAALSEQDMRDLAAHYALQKPAPGLASKDAVAVAKPLYLAGNASRALPACSGCHGPAGAGNAAAAYPRLGGQHAAYVAARLRNYRELGLKGELPDGNQKMMAAVAAKLSDKEIDSLASYVNGLQ</sequence>
<evidence type="ECO:0000256" key="9">
    <source>
        <dbReference type="PIRSR" id="PIRSR000005-2"/>
    </source>
</evidence>
<comment type="subcellular location">
    <subcellularLocation>
        <location evidence="1">Periplasm</location>
    </subcellularLocation>
</comment>
<evidence type="ECO:0000256" key="1">
    <source>
        <dbReference type="ARBA" id="ARBA00004418"/>
    </source>
</evidence>
<reference evidence="12 13" key="1">
    <citation type="submission" date="2018-02" db="EMBL/GenBank/DDBJ databases">
        <title>Genome sequencing of Solimonas sp. HR-BB.</title>
        <authorList>
            <person name="Lee Y."/>
            <person name="Jeon C.O."/>
        </authorList>
    </citation>
    <scope>NUCLEOTIDE SEQUENCE [LARGE SCALE GENOMIC DNA]</scope>
    <source>
        <strain evidence="12 13">HR-BB</strain>
    </source>
</reference>
<dbReference type="InterPro" id="IPR050597">
    <property type="entry name" value="Cytochrome_c_Oxidase_Subunit"/>
</dbReference>
<dbReference type="GO" id="GO:0042597">
    <property type="term" value="C:periplasmic space"/>
    <property type="evidence" value="ECO:0007669"/>
    <property type="project" value="UniProtKB-SubCell"/>
</dbReference>
<evidence type="ECO:0000313" key="13">
    <source>
        <dbReference type="Proteomes" id="UP000238220"/>
    </source>
</evidence>
<evidence type="ECO:0000256" key="5">
    <source>
        <dbReference type="ARBA" id="ARBA00022764"/>
    </source>
</evidence>
<dbReference type="InterPro" id="IPR036909">
    <property type="entry name" value="Cyt_c-like_dom_sf"/>
</dbReference>
<dbReference type="GO" id="GO:0009055">
    <property type="term" value="F:electron transfer activity"/>
    <property type="evidence" value="ECO:0007669"/>
    <property type="project" value="InterPro"/>
</dbReference>
<feature type="binding site" description="covalent" evidence="8">
    <location>
        <position position="139"/>
    </location>
    <ligand>
        <name>heme c</name>
        <dbReference type="ChEBI" id="CHEBI:61717"/>
        <label>2</label>
    </ligand>
</feature>
<feature type="domain" description="Cytochrome c" evidence="11">
    <location>
        <begin position="118"/>
        <end position="213"/>
    </location>
</feature>
<evidence type="ECO:0000256" key="2">
    <source>
        <dbReference type="ARBA" id="ARBA00022448"/>
    </source>
</evidence>
<evidence type="ECO:0000256" key="8">
    <source>
        <dbReference type="PIRSR" id="PIRSR000005-1"/>
    </source>
</evidence>
<keyword evidence="7 9" id="KW-0408">Iron</keyword>
<keyword evidence="10" id="KW-0732">Signal</keyword>
<keyword evidence="3 8" id="KW-0349">Heme</keyword>
<keyword evidence="2" id="KW-0813">Transport</keyword>
<feature type="binding site" description="axial binding residue" evidence="9">
    <location>
        <position position="190"/>
    </location>
    <ligand>
        <name>heme c</name>
        <dbReference type="ChEBI" id="CHEBI:61717"/>
        <label>2</label>
    </ligand>
    <ligandPart>
        <name>Fe</name>
        <dbReference type="ChEBI" id="CHEBI:18248"/>
    </ligandPart>
</feature>
<comment type="PTM">
    <text evidence="8">Binds 2 heme c groups covalently per subunit.</text>
</comment>
<evidence type="ECO:0000259" key="11">
    <source>
        <dbReference type="PROSITE" id="PS51007"/>
    </source>
</evidence>
<dbReference type="InterPro" id="IPR008168">
    <property type="entry name" value="Cyt_C_IC"/>
</dbReference>
<keyword evidence="6" id="KW-0249">Electron transport</keyword>
<organism evidence="12 13">
    <name type="scientific">Solimonas fluminis</name>
    <dbReference type="NCBI Taxonomy" id="2086571"/>
    <lineage>
        <taxon>Bacteria</taxon>
        <taxon>Pseudomonadati</taxon>
        <taxon>Pseudomonadota</taxon>
        <taxon>Gammaproteobacteria</taxon>
        <taxon>Nevskiales</taxon>
        <taxon>Nevskiaceae</taxon>
        <taxon>Solimonas</taxon>
    </lineage>
</organism>
<name>A0A2S5TJS4_9GAMM</name>
<keyword evidence="5" id="KW-0574">Periplasm</keyword>
<evidence type="ECO:0000256" key="4">
    <source>
        <dbReference type="ARBA" id="ARBA00022723"/>
    </source>
</evidence>
<dbReference type="PRINTS" id="PR00605">
    <property type="entry name" value="CYTCHROMECIC"/>
</dbReference>
<gene>
    <name evidence="12" type="ORF">C3942_06125</name>
</gene>
<evidence type="ECO:0000256" key="7">
    <source>
        <dbReference type="ARBA" id="ARBA00023004"/>
    </source>
</evidence>
<dbReference type="InterPro" id="IPR024167">
    <property type="entry name" value="Cytochrome_c4-like"/>
</dbReference>
<keyword evidence="4 9" id="KW-0479">Metal-binding</keyword>
<dbReference type="RefSeq" id="WP_104229472.1">
    <property type="nucleotide sequence ID" value="NZ_PSNW01000002.1"/>
</dbReference>
<accession>A0A2S5TJS4</accession>
<protein>
    <submittedName>
        <fullName evidence="12">Cytochrome c4</fullName>
    </submittedName>
</protein>
<feature type="signal peptide" evidence="10">
    <location>
        <begin position="1"/>
        <end position="20"/>
    </location>
</feature>
<dbReference type="OrthoDB" id="9773456at2"/>
<dbReference type="PROSITE" id="PS51007">
    <property type="entry name" value="CYTC"/>
    <property type="match status" value="2"/>
</dbReference>
<feature type="domain" description="Cytochrome c" evidence="11">
    <location>
        <begin position="31"/>
        <end position="109"/>
    </location>
</feature>
<dbReference type="PIRSF" id="PIRSF000005">
    <property type="entry name" value="Cytochrome_c4"/>
    <property type="match status" value="1"/>
</dbReference>
<dbReference type="Gene3D" id="1.10.760.10">
    <property type="entry name" value="Cytochrome c-like domain"/>
    <property type="match status" value="2"/>
</dbReference>
<feature type="binding site" description="axial binding residue" evidence="9">
    <location>
        <position position="143"/>
    </location>
    <ligand>
        <name>heme c</name>
        <dbReference type="ChEBI" id="CHEBI:61717"/>
        <label>2</label>
    </ligand>
    <ligandPart>
        <name>Fe</name>
        <dbReference type="ChEBI" id="CHEBI:18248"/>
    </ligandPart>
</feature>
<evidence type="ECO:0000256" key="10">
    <source>
        <dbReference type="SAM" id="SignalP"/>
    </source>
</evidence>
<dbReference type="Proteomes" id="UP000238220">
    <property type="component" value="Unassembled WGS sequence"/>
</dbReference>
<feature type="chain" id="PRO_5015608875" evidence="10">
    <location>
        <begin position="21"/>
        <end position="213"/>
    </location>
</feature>
<feature type="binding site" description="covalent" evidence="8">
    <location>
        <position position="46"/>
    </location>
    <ligand>
        <name>heme c</name>
        <dbReference type="ChEBI" id="CHEBI:61717"/>
        <label>1</label>
    </ligand>
</feature>
<evidence type="ECO:0000256" key="6">
    <source>
        <dbReference type="ARBA" id="ARBA00022982"/>
    </source>
</evidence>
<dbReference type="PANTHER" id="PTHR33751">
    <property type="entry name" value="CBB3-TYPE CYTOCHROME C OXIDASE SUBUNIT FIXP"/>
    <property type="match status" value="1"/>
</dbReference>